<dbReference type="RefSeq" id="WP_021171084.1">
    <property type="nucleotide sequence ID" value="NZ_CTRP01000014.1"/>
</dbReference>
<keyword evidence="3" id="KW-1185">Reference proteome</keyword>
<dbReference type="AlphaFoldDB" id="A0A0U1L2B9"/>
<keyword evidence="1" id="KW-1133">Transmembrane helix</keyword>
<proteinExistence type="predicted"/>
<organism evidence="2 3">
    <name type="scientific">Sporomusa ovata</name>
    <dbReference type="NCBI Taxonomy" id="2378"/>
    <lineage>
        <taxon>Bacteria</taxon>
        <taxon>Bacillati</taxon>
        <taxon>Bacillota</taxon>
        <taxon>Negativicutes</taxon>
        <taxon>Selenomonadales</taxon>
        <taxon>Sporomusaceae</taxon>
        <taxon>Sporomusa</taxon>
    </lineage>
</organism>
<feature type="transmembrane region" description="Helical" evidence="1">
    <location>
        <begin position="12"/>
        <end position="30"/>
    </location>
</feature>
<keyword evidence="1" id="KW-0812">Transmembrane</keyword>
<evidence type="ECO:0000313" key="2">
    <source>
        <dbReference type="EMBL" id="CQR73827.1"/>
    </source>
</evidence>
<protein>
    <submittedName>
        <fullName evidence="2">Uncharacterized protein</fullName>
    </submittedName>
</protein>
<dbReference type="InterPro" id="IPR025373">
    <property type="entry name" value="DUF4363"/>
</dbReference>
<evidence type="ECO:0000313" key="3">
    <source>
        <dbReference type="Proteomes" id="UP000049855"/>
    </source>
</evidence>
<dbReference type="Proteomes" id="UP000049855">
    <property type="component" value="Unassembled WGS sequence"/>
</dbReference>
<reference evidence="3" key="1">
    <citation type="submission" date="2015-03" db="EMBL/GenBank/DDBJ databases">
        <authorList>
            <person name="Nijsse Bart"/>
        </authorList>
    </citation>
    <scope>NUCLEOTIDE SEQUENCE [LARGE SCALE GENOMIC DNA]</scope>
</reference>
<dbReference type="EMBL" id="CTRP01000014">
    <property type="protein sequence ID" value="CQR73827.1"/>
    <property type="molecule type" value="Genomic_DNA"/>
</dbReference>
<name>A0A0U1L2B9_9FIRM</name>
<evidence type="ECO:0000256" key="1">
    <source>
        <dbReference type="SAM" id="Phobius"/>
    </source>
</evidence>
<keyword evidence="1" id="KW-0472">Membrane</keyword>
<sequence>MFDRTDMRQYIGIGWLMAFAALWLSLWAVLPRQEMTAKVEELEQNVSHKNWPRAEQNLAELEETYQKNRLVMQIANSAEEIVVFRERLGEAKALVKHQQEGALAAIGAIKQAAKDATDPFPGP</sequence>
<accession>A0A0U1L2B9</accession>
<dbReference type="Pfam" id="PF14276">
    <property type="entry name" value="DUF4363"/>
    <property type="match status" value="1"/>
</dbReference>
<gene>
    <name evidence="2" type="ORF">SpAn4DRAFT_0289</name>
</gene>